<dbReference type="PANTHER" id="PTHR33602:SF1">
    <property type="entry name" value="REGULATORY PROTEIN RECX FAMILY PROTEIN"/>
    <property type="match status" value="1"/>
</dbReference>
<name>A0A6N3AHH7_9FIRM</name>
<evidence type="ECO:0000256" key="2">
    <source>
        <dbReference type="ARBA" id="ARBA00009695"/>
    </source>
</evidence>
<dbReference type="Pfam" id="PF02631">
    <property type="entry name" value="RecX_HTH2"/>
    <property type="match status" value="1"/>
</dbReference>
<sequence>MIISKISFEKKKFHILFDNSEEIEISEETLIEFGLYKGQEVDDEIIEKLKFEDEKSNALLLSYKFLQRNKTEKQLIDYLYKNKISDEIIDTVLPILNEKKYLNDEDYARRYLNDAMNIKKYGKIKIIYMLRSKGIKNEIIEKIMKDYNYEKEYLNAKDLISNKLDKDESDLKKINSAKKYLQGRGFEFEIINFTVTDYLGESSNV</sequence>
<comment type="similarity">
    <text evidence="2 5">Belongs to the RecX family.</text>
</comment>
<accession>A0A6N3AHH7</accession>
<protein>
    <recommendedName>
        <fullName evidence="3 5">Regulatory protein RecX</fullName>
    </recommendedName>
</protein>
<keyword evidence="4 5" id="KW-0963">Cytoplasm</keyword>
<proteinExistence type="inferred from homology"/>
<dbReference type="RefSeq" id="WP_156701078.1">
    <property type="nucleotide sequence ID" value="NZ_CACRUP010000010.1"/>
</dbReference>
<dbReference type="AlphaFoldDB" id="A0A6N3AHH7"/>
<evidence type="ECO:0000259" key="6">
    <source>
        <dbReference type="Pfam" id="PF02631"/>
    </source>
</evidence>
<evidence type="ECO:0000313" key="7">
    <source>
        <dbReference type="EMBL" id="VYT89808.1"/>
    </source>
</evidence>
<dbReference type="HAMAP" id="MF_01114">
    <property type="entry name" value="RecX"/>
    <property type="match status" value="1"/>
</dbReference>
<dbReference type="Gene3D" id="1.10.10.10">
    <property type="entry name" value="Winged helix-like DNA-binding domain superfamily/Winged helix DNA-binding domain"/>
    <property type="match status" value="2"/>
</dbReference>
<dbReference type="InterPro" id="IPR036388">
    <property type="entry name" value="WH-like_DNA-bd_sf"/>
</dbReference>
<dbReference type="EMBL" id="CACRUP010000010">
    <property type="protein sequence ID" value="VYT89808.1"/>
    <property type="molecule type" value="Genomic_DNA"/>
</dbReference>
<comment type="function">
    <text evidence="5">Modulates RecA activity.</text>
</comment>
<dbReference type="GO" id="GO:0005737">
    <property type="term" value="C:cytoplasm"/>
    <property type="evidence" value="ECO:0007669"/>
    <property type="project" value="UniProtKB-SubCell"/>
</dbReference>
<evidence type="ECO:0000256" key="4">
    <source>
        <dbReference type="ARBA" id="ARBA00022490"/>
    </source>
</evidence>
<dbReference type="InterPro" id="IPR053924">
    <property type="entry name" value="RecX_HTH_2nd"/>
</dbReference>
<evidence type="ECO:0000256" key="3">
    <source>
        <dbReference type="ARBA" id="ARBA00018111"/>
    </source>
</evidence>
<gene>
    <name evidence="5 7" type="primary">recX</name>
    <name evidence="7" type="ORF">PGLFYP46_01351</name>
</gene>
<evidence type="ECO:0000256" key="5">
    <source>
        <dbReference type="HAMAP-Rule" id="MF_01114"/>
    </source>
</evidence>
<dbReference type="PANTHER" id="PTHR33602">
    <property type="entry name" value="REGULATORY PROTEIN RECX FAMILY PROTEIN"/>
    <property type="match status" value="1"/>
</dbReference>
<reference evidence="7" key="1">
    <citation type="submission" date="2019-11" db="EMBL/GenBank/DDBJ databases">
        <authorList>
            <person name="Feng L."/>
        </authorList>
    </citation>
    <scope>NUCLEOTIDE SEQUENCE</scope>
    <source>
        <strain evidence="7">PgorbachiiLFYP46</strain>
    </source>
</reference>
<comment type="subcellular location">
    <subcellularLocation>
        <location evidence="1 5">Cytoplasm</location>
    </subcellularLocation>
</comment>
<feature type="domain" description="RecX second three-helical" evidence="6">
    <location>
        <begin position="103"/>
        <end position="142"/>
    </location>
</feature>
<dbReference type="GO" id="GO:0006282">
    <property type="term" value="P:regulation of DNA repair"/>
    <property type="evidence" value="ECO:0007669"/>
    <property type="project" value="UniProtKB-UniRule"/>
</dbReference>
<organism evidence="7">
    <name type="scientific">Peptoniphilus gorbachii</name>
    <dbReference type="NCBI Taxonomy" id="411567"/>
    <lineage>
        <taxon>Bacteria</taxon>
        <taxon>Bacillati</taxon>
        <taxon>Bacillota</taxon>
        <taxon>Tissierellia</taxon>
        <taxon>Tissierellales</taxon>
        <taxon>Peptoniphilaceae</taxon>
        <taxon>Peptoniphilus</taxon>
    </lineage>
</organism>
<dbReference type="InterPro" id="IPR003783">
    <property type="entry name" value="Regulatory_RecX"/>
</dbReference>
<evidence type="ECO:0000256" key="1">
    <source>
        <dbReference type="ARBA" id="ARBA00004496"/>
    </source>
</evidence>